<dbReference type="RefSeq" id="WP_098511936.1">
    <property type="nucleotide sequence ID" value="NZ_JBIAKZ010000024.1"/>
</dbReference>
<dbReference type="Pfam" id="PF09265">
    <property type="entry name" value="Cytokin-bind"/>
    <property type="match status" value="1"/>
</dbReference>
<dbReference type="Pfam" id="PF01565">
    <property type="entry name" value="FAD_binding_4"/>
    <property type="match status" value="1"/>
</dbReference>
<evidence type="ECO:0000256" key="3">
    <source>
        <dbReference type="ARBA" id="ARBA00022630"/>
    </source>
</evidence>
<keyword evidence="4" id="KW-0274">FAD</keyword>
<dbReference type="GO" id="GO:0009690">
    <property type="term" value="P:cytokinin metabolic process"/>
    <property type="evidence" value="ECO:0007669"/>
    <property type="project" value="InterPro"/>
</dbReference>
<evidence type="ECO:0000259" key="6">
    <source>
        <dbReference type="PROSITE" id="PS51387"/>
    </source>
</evidence>
<dbReference type="PANTHER" id="PTHR13878:SF53">
    <property type="entry name" value="CYTOKININ DEHYDROGENASE 6"/>
    <property type="match status" value="1"/>
</dbReference>
<organism evidence="7 8">
    <name type="scientific">Amycolatopsis sulphurea</name>
    <dbReference type="NCBI Taxonomy" id="76022"/>
    <lineage>
        <taxon>Bacteria</taxon>
        <taxon>Bacillati</taxon>
        <taxon>Actinomycetota</taxon>
        <taxon>Actinomycetes</taxon>
        <taxon>Pseudonocardiales</taxon>
        <taxon>Pseudonocardiaceae</taxon>
        <taxon>Amycolatopsis</taxon>
    </lineage>
</organism>
<dbReference type="Gene3D" id="3.40.462.10">
    <property type="entry name" value="FAD-linked oxidases, C-terminal domain"/>
    <property type="match status" value="1"/>
</dbReference>
<keyword evidence="3" id="KW-0285">Flavoprotein</keyword>
<dbReference type="AlphaFoldDB" id="A0A2A9FBW3"/>
<proteinExistence type="inferred from homology"/>
<evidence type="ECO:0000256" key="5">
    <source>
        <dbReference type="ARBA" id="ARBA00023002"/>
    </source>
</evidence>
<protein>
    <submittedName>
        <fullName evidence="7">FAD/FMN-containing dehydrogenase</fullName>
    </submittedName>
</protein>
<dbReference type="InterPro" id="IPR036318">
    <property type="entry name" value="FAD-bd_PCMH-like_sf"/>
</dbReference>
<dbReference type="InterPro" id="IPR015345">
    <property type="entry name" value="Cytokinin_DH_FAD/cytokin-bd"/>
</dbReference>
<dbReference type="InterPro" id="IPR050432">
    <property type="entry name" value="FAD-linked_Oxidoreductases_BP"/>
</dbReference>
<feature type="domain" description="FAD-binding PCMH-type" evidence="6">
    <location>
        <begin position="50"/>
        <end position="222"/>
    </location>
</feature>
<dbReference type="InterPro" id="IPR016170">
    <property type="entry name" value="Cytok_DH_C_sf"/>
</dbReference>
<evidence type="ECO:0000256" key="2">
    <source>
        <dbReference type="ARBA" id="ARBA00005466"/>
    </source>
</evidence>
<sequence length="493" mass="53251">MQSALGYDPIIRGWGPVSAICRSFVDGLDGDLLGGREVIEAAGRDMGRVCQGFPAAVLRPGSADDVARTIGRCADLRVPVAAQGAGHTVHGQRLALGGVAIDMTALDRVVRIDPRGRWAEVEAGILWADLVPQLYARGLRFAGGHTGYLGLSVGGTLTVGGISNQPGAGAQVDSVEALQVATGTGELVWCSPEQHRRLFDSALAGLGQVGVITRARLTLEPAQPLVWRAVVPFTDQQEGLHALRHAATSGRFDEVYAMVMPPRGREPMTTNLHLAVYEDHPAADHTASVEMIIREASGSTHPENRIHGRGVVCWLDHITSITSTIDAWIARRKWADTIKIWLDVFLPGATADRIILDQLTALGADDWHPDGLSFVLVFPHDSTKFTRPRLRLPQHRRNQPPQPGELTLLFDVLRAAPADSGTDYIHRTLRRTAAAADDLEQAADATIYPIGSRPLTPSHWRTHYGDSWPEVTAALAEFDPAAILTPGFGIPRT</sequence>
<dbReference type="InterPro" id="IPR016169">
    <property type="entry name" value="FAD-bd_PCMH_sub2"/>
</dbReference>
<evidence type="ECO:0000313" key="8">
    <source>
        <dbReference type="Proteomes" id="UP000243542"/>
    </source>
</evidence>
<dbReference type="InterPro" id="IPR016166">
    <property type="entry name" value="FAD-bd_PCMH"/>
</dbReference>
<dbReference type="GO" id="GO:0071949">
    <property type="term" value="F:FAD binding"/>
    <property type="evidence" value="ECO:0007669"/>
    <property type="project" value="InterPro"/>
</dbReference>
<dbReference type="Gene3D" id="3.30.465.10">
    <property type="match status" value="1"/>
</dbReference>
<dbReference type="InterPro" id="IPR016164">
    <property type="entry name" value="FAD-linked_Oxase-like_C"/>
</dbReference>
<evidence type="ECO:0000256" key="1">
    <source>
        <dbReference type="ARBA" id="ARBA00001974"/>
    </source>
</evidence>
<dbReference type="EMBL" id="PDJK01000002">
    <property type="protein sequence ID" value="PFG47915.1"/>
    <property type="molecule type" value="Genomic_DNA"/>
</dbReference>
<evidence type="ECO:0000256" key="4">
    <source>
        <dbReference type="ARBA" id="ARBA00022827"/>
    </source>
</evidence>
<dbReference type="Proteomes" id="UP000243542">
    <property type="component" value="Unassembled WGS sequence"/>
</dbReference>
<dbReference type="PROSITE" id="PS51387">
    <property type="entry name" value="FAD_PCMH"/>
    <property type="match status" value="1"/>
</dbReference>
<evidence type="ECO:0000313" key="7">
    <source>
        <dbReference type="EMBL" id="PFG47915.1"/>
    </source>
</evidence>
<dbReference type="PANTHER" id="PTHR13878">
    <property type="entry name" value="GULONOLACTONE OXIDASE"/>
    <property type="match status" value="1"/>
</dbReference>
<dbReference type="GO" id="GO:0019139">
    <property type="term" value="F:cytokinin dehydrogenase activity"/>
    <property type="evidence" value="ECO:0007669"/>
    <property type="project" value="InterPro"/>
</dbReference>
<comment type="cofactor">
    <cofactor evidence="1">
        <name>FAD</name>
        <dbReference type="ChEBI" id="CHEBI:57692"/>
    </cofactor>
</comment>
<comment type="similarity">
    <text evidence="2">Belongs to the oxygen-dependent FAD-linked oxidoreductase family.</text>
</comment>
<dbReference type="SUPFAM" id="SSF56176">
    <property type="entry name" value="FAD-binding/transporter-associated domain-like"/>
    <property type="match status" value="1"/>
</dbReference>
<dbReference type="InterPro" id="IPR006094">
    <property type="entry name" value="Oxid_FAD_bind_N"/>
</dbReference>
<gene>
    <name evidence="7" type="ORF">ATK36_2979</name>
</gene>
<dbReference type="InterPro" id="IPR016167">
    <property type="entry name" value="FAD-bd_PCMH_sub1"/>
</dbReference>
<dbReference type="SUPFAM" id="SSF55103">
    <property type="entry name" value="FAD-linked oxidases, C-terminal domain"/>
    <property type="match status" value="1"/>
</dbReference>
<keyword evidence="5" id="KW-0560">Oxidoreductase</keyword>
<comment type="caution">
    <text evidence="7">The sequence shown here is derived from an EMBL/GenBank/DDBJ whole genome shotgun (WGS) entry which is preliminary data.</text>
</comment>
<accession>A0A2A9FBW3</accession>
<dbReference type="Gene3D" id="3.30.43.10">
    <property type="entry name" value="Uridine Diphospho-n-acetylenolpyruvylglucosamine Reductase, domain 2"/>
    <property type="match status" value="1"/>
</dbReference>
<keyword evidence="8" id="KW-1185">Reference proteome</keyword>
<reference evidence="7 8" key="1">
    <citation type="submission" date="2017-10" db="EMBL/GenBank/DDBJ databases">
        <title>Sequencing the genomes of 1000 actinobacteria strains.</title>
        <authorList>
            <person name="Klenk H.-P."/>
        </authorList>
    </citation>
    <scope>NUCLEOTIDE SEQUENCE [LARGE SCALE GENOMIC DNA]</scope>
    <source>
        <strain evidence="7 8">DSM 46092</strain>
    </source>
</reference>
<name>A0A2A9FBW3_9PSEU</name>